<sequence length="230" mass="25053">MSLEKVSRTAPGLVDLYKAAGVSLRKQGAAGLRAAVYLVLDHSASMMGHYRTGTMQHFAEQVLGLSANLDDDGVVPLVFFSDKVSLVDEIGLDNYHGRIQALQAKLPWGGTNYVPAMTAVIDHHRATGGAYPAFVVFQTDGAPFDKRRARDLIRQSSDLPIFWQFVGFGKGRHLKFLRDLDTMEGRMVDNAGFLATGRAPGDLSAGELYDQLLAEFPTWLSAARAAGILR</sequence>
<comment type="caution">
    <text evidence="2">The sequence shown here is derived from an EMBL/GenBank/DDBJ whole genome shotgun (WGS) entry which is preliminary data.</text>
</comment>
<gene>
    <name evidence="2" type="ORF">BL253_09455</name>
</gene>
<protein>
    <submittedName>
        <fullName evidence="2">Toxic cation resistance protein</fullName>
    </submittedName>
</protein>
<dbReference type="SUPFAM" id="SSF53300">
    <property type="entry name" value="vWA-like"/>
    <property type="match status" value="1"/>
</dbReference>
<proteinExistence type="predicted"/>
<reference evidence="3" key="1">
    <citation type="submission" date="2016-10" db="EMBL/GenBank/DDBJ databases">
        <title>Frankia sp. NRRL B-16386 Genome sequencing.</title>
        <authorList>
            <person name="Ghodhbane-Gtari F."/>
            <person name="Swanson E."/>
            <person name="Gueddou A."/>
            <person name="Hezbri K."/>
            <person name="Ktari K."/>
            <person name="Nouioui I."/>
            <person name="Morris K."/>
            <person name="Simpson S."/>
            <person name="Abebe-Akele F."/>
            <person name="Thomas K."/>
            <person name="Gtari M."/>
            <person name="Tisa L.S."/>
        </authorList>
    </citation>
    <scope>NUCLEOTIDE SEQUENCE [LARGE SCALE GENOMIC DNA]</scope>
    <source>
        <strain evidence="3">NRRL B-16386</strain>
    </source>
</reference>
<dbReference type="SMART" id="SM00327">
    <property type="entry name" value="VWA"/>
    <property type="match status" value="1"/>
</dbReference>
<organism evidence="2 3">
    <name type="scientific">Pseudofrankia asymbiotica</name>
    <dbReference type="NCBI Taxonomy" id="1834516"/>
    <lineage>
        <taxon>Bacteria</taxon>
        <taxon>Bacillati</taxon>
        <taxon>Actinomycetota</taxon>
        <taxon>Actinomycetes</taxon>
        <taxon>Frankiales</taxon>
        <taxon>Frankiaceae</taxon>
        <taxon>Pseudofrankia</taxon>
    </lineage>
</organism>
<dbReference type="InterPro" id="IPR019303">
    <property type="entry name" value="vWA_TerF_C"/>
</dbReference>
<name>A0A1V2IE89_9ACTN</name>
<dbReference type="Pfam" id="PF10138">
    <property type="entry name" value="vWA-TerF-like"/>
    <property type="match status" value="1"/>
</dbReference>
<dbReference type="PROSITE" id="PS50234">
    <property type="entry name" value="VWFA"/>
    <property type="match status" value="1"/>
</dbReference>
<dbReference type="InterPro" id="IPR036465">
    <property type="entry name" value="vWFA_dom_sf"/>
</dbReference>
<dbReference type="AlphaFoldDB" id="A0A1V2IE89"/>
<dbReference type="STRING" id="1834516.BL253_09455"/>
<dbReference type="Proteomes" id="UP000188929">
    <property type="component" value="Unassembled WGS sequence"/>
</dbReference>
<dbReference type="EMBL" id="MOMC01000016">
    <property type="protein sequence ID" value="ONH31513.1"/>
    <property type="molecule type" value="Genomic_DNA"/>
</dbReference>
<feature type="domain" description="VWFA" evidence="1">
    <location>
        <begin position="35"/>
        <end position="212"/>
    </location>
</feature>
<dbReference type="Gene3D" id="3.40.50.410">
    <property type="entry name" value="von Willebrand factor, type A domain"/>
    <property type="match status" value="1"/>
</dbReference>
<accession>A0A1V2IE89</accession>
<evidence type="ECO:0000313" key="2">
    <source>
        <dbReference type="EMBL" id="ONH31513.1"/>
    </source>
</evidence>
<evidence type="ECO:0000313" key="3">
    <source>
        <dbReference type="Proteomes" id="UP000188929"/>
    </source>
</evidence>
<evidence type="ECO:0000259" key="1">
    <source>
        <dbReference type="PROSITE" id="PS50234"/>
    </source>
</evidence>
<keyword evidence="3" id="KW-1185">Reference proteome</keyword>
<dbReference type="InterPro" id="IPR002035">
    <property type="entry name" value="VWF_A"/>
</dbReference>
<dbReference type="CDD" id="cd00198">
    <property type="entry name" value="vWFA"/>
    <property type="match status" value="1"/>
</dbReference>